<evidence type="ECO:0000256" key="1">
    <source>
        <dbReference type="SAM" id="Phobius"/>
    </source>
</evidence>
<reference evidence="2 3" key="1">
    <citation type="submission" date="2019-02" db="EMBL/GenBank/DDBJ databases">
        <title>Deep-cultivation of Planctomycetes and their phenomic and genomic characterization uncovers novel biology.</title>
        <authorList>
            <person name="Wiegand S."/>
            <person name="Jogler M."/>
            <person name="Boedeker C."/>
            <person name="Pinto D."/>
            <person name="Vollmers J."/>
            <person name="Rivas-Marin E."/>
            <person name="Kohn T."/>
            <person name="Peeters S.H."/>
            <person name="Heuer A."/>
            <person name="Rast P."/>
            <person name="Oberbeckmann S."/>
            <person name="Bunk B."/>
            <person name="Jeske O."/>
            <person name="Meyerdierks A."/>
            <person name="Storesund J.E."/>
            <person name="Kallscheuer N."/>
            <person name="Luecker S."/>
            <person name="Lage O.M."/>
            <person name="Pohl T."/>
            <person name="Merkel B.J."/>
            <person name="Hornburger P."/>
            <person name="Mueller R.-W."/>
            <person name="Bruemmer F."/>
            <person name="Labrenz M."/>
            <person name="Spormann A.M."/>
            <person name="Op den Camp H."/>
            <person name="Overmann J."/>
            <person name="Amann R."/>
            <person name="Jetten M.S.M."/>
            <person name="Mascher T."/>
            <person name="Medema M.H."/>
            <person name="Devos D.P."/>
            <person name="Kaster A.-K."/>
            <person name="Ovreas L."/>
            <person name="Rohde M."/>
            <person name="Galperin M.Y."/>
            <person name="Jogler C."/>
        </authorList>
    </citation>
    <scope>NUCLEOTIDE SEQUENCE [LARGE SCALE GENOMIC DNA]</scope>
    <source>
        <strain evidence="2 3">EC9</strain>
    </source>
</reference>
<evidence type="ECO:0000313" key="3">
    <source>
        <dbReference type="Proteomes" id="UP000319557"/>
    </source>
</evidence>
<keyword evidence="1" id="KW-0812">Transmembrane</keyword>
<evidence type="ECO:0008006" key="4">
    <source>
        <dbReference type="Google" id="ProtNLM"/>
    </source>
</evidence>
<feature type="transmembrane region" description="Helical" evidence="1">
    <location>
        <begin position="9"/>
        <end position="28"/>
    </location>
</feature>
<dbReference type="AlphaFoldDB" id="A0A517LWS6"/>
<name>A0A517LWS6_9BACT</name>
<gene>
    <name evidence="2" type="ORF">EC9_12360</name>
</gene>
<dbReference type="EMBL" id="CP036261">
    <property type="protein sequence ID" value="QDS87060.1"/>
    <property type="molecule type" value="Genomic_DNA"/>
</dbReference>
<keyword evidence="1" id="KW-0472">Membrane</keyword>
<protein>
    <recommendedName>
        <fullName evidence="4">DUF4440 domain-containing protein</fullName>
    </recommendedName>
</protein>
<dbReference type="Proteomes" id="UP000319557">
    <property type="component" value="Chromosome"/>
</dbReference>
<sequence>MVDLIAERPFMLTFILLAFAVASAYGWMQTGKRAGLIIAGIFLLLIPIGIYVEKIWVTDRESLVDSILQVAEALQANDHERVFQFIDPDAEPAIQSAKAELPRFHFDRAQVNMGGFRKFEIRSDLQPPEAIVDFTINVTVSMKDKSHTNAQVPRRLIVKFRKSGDIWRALEYTHLPVIGDPDGMSPNGGRPPTF</sequence>
<dbReference type="RefSeq" id="WP_145343199.1">
    <property type="nucleotide sequence ID" value="NZ_CP036261.1"/>
</dbReference>
<evidence type="ECO:0000313" key="2">
    <source>
        <dbReference type="EMBL" id="QDS87060.1"/>
    </source>
</evidence>
<keyword evidence="1" id="KW-1133">Transmembrane helix</keyword>
<feature type="transmembrane region" description="Helical" evidence="1">
    <location>
        <begin position="34"/>
        <end position="52"/>
    </location>
</feature>
<proteinExistence type="predicted"/>
<accession>A0A517LWS6</accession>
<dbReference type="KEGG" id="ruv:EC9_12360"/>
<dbReference type="OrthoDB" id="281279at2"/>
<organism evidence="2 3">
    <name type="scientific">Rosistilla ulvae</name>
    <dbReference type="NCBI Taxonomy" id="1930277"/>
    <lineage>
        <taxon>Bacteria</taxon>
        <taxon>Pseudomonadati</taxon>
        <taxon>Planctomycetota</taxon>
        <taxon>Planctomycetia</taxon>
        <taxon>Pirellulales</taxon>
        <taxon>Pirellulaceae</taxon>
        <taxon>Rosistilla</taxon>
    </lineage>
</organism>
<keyword evidence="3" id="KW-1185">Reference proteome</keyword>